<dbReference type="InterPro" id="IPR023393">
    <property type="entry name" value="START-like_dom_sf"/>
</dbReference>
<protein>
    <submittedName>
        <fullName evidence="1">Polyketide cyclase/dehydrase and lipid transport</fullName>
    </submittedName>
</protein>
<dbReference type="Pfam" id="PF10604">
    <property type="entry name" value="Polyketide_cyc2"/>
    <property type="match status" value="1"/>
</dbReference>
<dbReference type="STRING" id="1655612.ABS10_07990"/>
<dbReference type="Gene3D" id="3.30.530.20">
    <property type="match status" value="1"/>
</dbReference>
<organism evidence="1 2">
    <name type="scientific">SAR86 cluster bacterium BACL1 MAG-120820-bin45</name>
    <dbReference type="NCBI Taxonomy" id="1655612"/>
    <lineage>
        <taxon>Bacteria</taxon>
        <taxon>Pseudomonadati</taxon>
        <taxon>Pseudomonadota</taxon>
        <taxon>Gammaproteobacteria</taxon>
        <taxon>SAR86 cluster</taxon>
    </lineage>
</organism>
<dbReference type="CDD" id="cd07821">
    <property type="entry name" value="PYR_PYL_RCAR_like"/>
    <property type="match status" value="1"/>
</dbReference>
<evidence type="ECO:0000313" key="1">
    <source>
        <dbReference type="EMBL" id="KRO95646.1"/>
    </source>
</evidence>
<evidence type="ECO:0000313" key="2">
    <source>
        <dbReference type="Proteomes" id="UP000051027"/>
    </source>
</evidence>
<reference evidence="1 2" key="1">
    <citation type="submission" date="2015-10" db="EMBL/GenBank/DDBJ databases">
        <title>Metagenome-Assembled Genomes uncover a global brackish microbiome.</title>
        <authorList>
            <person name="Hugerth L.W."/>
            <person name="Larsson J."/>
            <person name="Alneberg J."/>
            <person name="Lindh M.V."/>
            <person name="Legrand C."/>
            <person name="Pinhassi J."/>
            <person name="Andersson A.F."/>
        </authorList>
    </citation>
    <scope>NUCLEOTIDE SEQUENCE [LARGE SCALE GENOMIC DNA]</scope>
    <source>
        <strain evidence="1">BACL1 MAG-120820-bin45</strain>
    </source>
</reference>
<dbReference type="InterPro" id="IPR019587">
    <property type="entry name" value="Polyketide_cyclase/dehydratase"/>
</dbReference>
<accession>A0A0R2U8V4</accession>
<dbReference type="EMBL" id="LICS01000022">
    <property type="protein sequence ID" value="KRO95646.1"/>
    <property type="molecule type" value="Genomic_DNA"/>
</dbReference>
<comment type="caution">
    <text evidence="1">The sequence shown here is derived from an EMBL/GenBank/DDBJ whole genome shotgun (WGS) entry which is preliminary data.</text>
</comment>
<dbReference type="Proteomes" id="UP000051027">
    <property type="component" value="Unassembled WGS sequence"/>
</dbReference>
<dbReference type="SUPFAM" id="SSF55961">
    <property type="entry name" value="Bet v1-like"/>
    <property type="match status" value="1"/>
</dbReference>
<name>A0A0R2U8V4_9GAMM</name>
<proteinExistence type="predicted"/>
<sequence length="127" mass="14584">MRVLSERVQLDCSAKKLWSILSDIGRCDWVPTIDKITVDGDSRFFEMQGMGTITEKILFKDDRQMVLQYSAIETPAPIEHHLATMKIIPHDNFSCFLEWTTEIEPEIFAESIHQGMLVSIEGIKNIL</sequence>
<gene>
    <name evidence="1" type="ORF">ABS10_07990</name>
</gene>
<dbReference type="AlphaFoldDB" id="A0A0R2U8V4"/>